<dbReference type="PANTHER" id="PTHR39321">
    <property type="entry name" value="NICOTINATE-NUCLEOTIDE ADENYLYLTRANSFERASE-RELATED"/>
    <property type="match status" value="1"/>
</dbReference>
<reference evidence="13" key="1">
    <citation type="journal article" date="2014" name="Int. J. Syst. Evol. Microbiol.">
        <title>Complete genome of a new Firmicutes species belonging to the dominant human colonic microbiota ('Ruminococcus bicirculans') reveals two chromosomes and a selective capacity to utilize plant glucans.</title>
        <authorList>
            <consortium name="NISC Comparative Sequencing Program"/>
            <person name="Wegmann U."/>
            <person name="Louis P."/>
            <person name="Goesmann A."/>
            <person name="Henrissat B."/>
            <person name="Duncan S.H."/>
            <person name="Flint H.J."/>
        </authorList>
    </citation>
    <scope>NUCLEOTIDE SEQUENCE</scope>
    <source>
        <strain evidence="13">NBRC 108219</strain>
    </source>
</reference>
<dbReference type="InterPro" id="IPR005248">
    <property type="entry name" value="NadD/NMNAT"/>
</dbReference>
<dbReference type="NCBIfam" id="TIGR00482">
    <property type="entry name" value="nicotinate (nicotinamide) nucleotide adenylyltransferase"/>
    <property type="match status" value="1"/>
</dbReference>
<dbReference type="CDD" id="cd02165">
    <property type="entry name" value="NMNAT"/>
    <property type="match status" value="1"/>
</dbReference>
<name>A0ABQ5V911_9PROT</name>
<evidence type="ECO:0000256" key="7">
    <source>
        <dbReference type="ARBA" id="ARBA00022741"/>
    </source>
</evidence>
<dbReference type="HAMAP" id="MF_00244">
    <property type="entry name" value="NaMN_adenylyltr"/>
    <property type="match status" value="1"/>
</dbReference>
<gene>
    <name evidence="11 13" type="primary">nadD</name>
    <name evidence="13" type="ORF">GCM10007853_10240</name>
</gene>
<keyword evidence="7 11" id="KW-0547">Nucleotide-binding</keyword>
<comment type="similarity">
    <text evidence="3 11">Belongs to the NadD family.</text>
</comment>
<protein>
    <recommendedName>
        <fullName evidence="11">Probable nicotinate-nucleotide adenylyltransferase</fullName>
        <ecNumber evidence="11">2.7.7.18</ecNumber>
    </recommendedName>
    <alternativeName>
        <fullName evidence="11">Deamido-NAD(+) diphosphorylase</fullName>
    </alternativeName>
    <alternativeName>
        <fullName evidence="11">Deamido-NAD(+) pyrophosphorylase</fullName>
    </alternativeName>
    <alternativeName>
        <fullName evidence="11">Nicotinate mononucleotide adenylyltransferase</fullName>
        <shortName evidence="11">NaMN adenylyltransferase</shortName>
    </alternativeName>
</protein>
<organism evidence="13 14">
    <name type="scientific">Algimonas ampicilliniresistens</name>
    <dbReference type="NCBI Taxonomy" id="1298735"/>
    <lineage>
        <taxon>Bacteria</taxon>
        <taxon>Pseudomonadati</taxon>
        <taxon>Pseudomonadota</taxon>
        <taxon>Alphaproteobacteria</taxon>
        <taxon>Maricaulales</taxon>
        <taxon>Robiginitomaculaceae</taxon>
        <taxon>Algimonas</taxon>
    </lineage>
</organism>
<dbReference type="RefSeq" id="WP_284388264.1">
    <property type="nucleotide sequence ID" value="NZ_BSNK01000001.1"/>
</dbReference>
<evidence type="ECO:0000259" key="12">
    <source>
        <dbReference type="Pfam" id="PF01467"/>
    </source>
</evidence>
<keyword evidence="9 11" id="KW-0520">NAD</keyword>
<dbReference type="GO" id="GO:0016779">
    <property type="term" value="F:nucleotidyltransferase activity"/>
    <property type="evidence" value="ECO:0007669"/>
    <property type="project" value="UniProtKB-KW"/>
</dbReference>
<dbReference type="Pfam" id="PF01467">
    <property type="entry name" value="CTP_transf_like"/>
    <property type="match status" value="1"/>
</dbReference>
<evidence type="ECO:0000313" key="13">
    <source>
        <dbReference type="EMBL" id="GLQ23150.1"/>
    </source>
</evidence>
<keyword evidence="8 11" id="KW-0067">ATP-binding</keyword>
<evidence type="ECO:0000256" key="2">
    <source>
        <dbReference type="ARBA" id="ARBA00005019"/>
    </source>
</evidence>
<keyword evidence="5 11" id="KW-0808">Transferase</keyword>
<accession>A0ABQ5V911</accession>
<evidence type="ECO:0000256" key="10">
    <source>
        <dbReference type="ARBA" id="ARBA00048721"/>
    </source>
</evidence>
<comment type="pathway">
    <text evidence="2 11">Cofactor biosynthesis; NAD(+) biosynthesis; deamido-NAD(+) from nicotinate D-ribonucleotide: step 1/1.</text>
</comment>
<dbReference type="EMBL" id="BSNK01000001">
    <property type="protein sequence ID" value="GLQ23150.1"/>
    <property type="molecule type" value="Genomic_DNA"/>
</dbReference>
<evidence type="ECO:0000256" key="8">
    <source>
        <dbReference type="ARBA" id="ARBA00022840"/>
    </source>
</evidence>
<evidence type="ECO:0000256" key="3">
    <source>
        <dbReference type="ARBA" id="ARBA00009014"/>
    </source>
</evidence>
<dbReference type="EC" id="2.7.7.18" evidence="11"/>
<evidence type="ECO:0000313" key="14">
    <source>
        <dbReference type="Proteomes" id="UP001161391"/>
    </source>
</evidence>
<dbReference type="Proteomes" id="UP001161391">
    <property type="component" value="Unassembled WGS sequence"/>
</dbReference>
<evidence type="ECO:0000256" key="5">
    <source>
        <dbReference type="ARBA" id="ARBA00022679"/>
    </source>
</evidence>
<proteinExistence type="inferred from homology"/>
<keyword evidence="4 11" id="KW-0662">Pyridine nucleotide biosynthesis</keyword>
<evidence type="ECO:0000256" key="11">
    <source>
        <dbReference type="HAMAP-Rule" id="MF_00244"/>
    </source>
</evidence>
<dbReference type="InterPro" id="IPR004821">
    <property type="entry name" value="Cyt_trans-like"/>
</dbReference>
<evidence type="ECO:0000256" key="1">
    <source>
        <dbReference type="ARBA" id="ARBA00002324"/>
    </source>
</evidence>
<reference evidence="13" key="2">
    <citation type="submission" date="2023-01" db="EMBL/GenBank/DDBJ databases">
        <title>Draft genome sequence of Algimonas ampicilliniresistens strain NBRC 108219.</title>
        <authorList>
            <person name="Sun Q."/>
            <person name="Mori K."/>
        </authorList>
    </citation>
    <scope>NUCLEOTIDE SEQUENCE</scope>
    <source>
        <strain evidence="13">NBRC 108219</strain>
    </source>
</reference>
<sequence length="195" mass="21847">MNRLSGPAIGLFGGSFNPAHAGHRHVADAGLRELGLDQVWWMVSPQNPLKPSQPAVQSRAQTIEALNLPYAMKISHIESQLETQYTIDLLRQLRRRQPRTRFVYIIGSDNLAQMPLWKDWQALFSQIPIAVIARPGEPLRARLGRVASQMASARIPENQAHTLKNRQAPAWTYLTLPLNPISSSAIRKHRAADPT</sequence>
<dbReference type="SUPFAM" id="SSF52374">
    <property type="entry name" value="Nucleotidylyl transferase"/>
    <property type="match status" value="1"/>
</dbReference>
<evidence type="ECO:0000256" key="9">
    <source>
        <dbReference type="ARBA" id="ARBA00023027"/>
    </source>
</evidence>
<comment type="caution">
    <text evidence="13">The sequence shown here is derived from an EMBL/GenBank/DDBJ whole genome shotgun (WGS) entry which is preliminary data.</text>
</comment>
<feature type="domain" description="Cytidyltransferase-like" evidence="12">
    <location>
        <begin position="11"/>
        <end position="188"/>
    </location>
</feature>
<evidence type="ECO:0000256" key="6">
    <source>
        <dbReference type="ARBA" id="ARBA00022695"/>
    </source>
</evidence>
<evidence type="ECO:0000256" key="4">
    <source>
        <dbReference type="ARBA" id="ARBA00022642"/>
    </source>
</evidence>
<keyword evidence="6 11" id="KW-0548">Nucleotidyltransferase</keyword>
<comment type="function">
    <text evidence="1 11">Catalyzes the reversible adenylation of nicotinate mononucleotide (NaMN) to nicotinic acid adenine dinucleotide (NaAD).</text>
</comment>
<dbReference type="Gene3D" id="3.40.50.620">
    <property type="entry name" value="HUPs"/>
    <property type="match status" value="1"/>
</dbReference>
<comment type="catalytic activity">
    <reaction evidence="10 11">
        <text>nicotinate beta-D-ribonucleotide + ATP + H(+) = deamido-NAD(+) + diphosphate</text>
        <dbReference type="Rhea" id="RHEA:22860"/>
        <dbReference type="ChEBI" id="CHEBI:15378"/>
        <dbReference type="ChEBI" id="CHEBI:30616"/>
        <dbReference type="ChEBI" id="CHEBI:33019"/>
        <dbReference type="ChEBI" id="CHEBI:57502"/>
        <dbReference type="ChEBI" id="CHEBI:58437"/>
        <dbReference type="EC" id="2.7.7.18"/>
    </reaction>
</comment>
<keyword evidence="14" id="KW-1185">Reference proteome</keyword>
<dbReference type="InterPro" id="IPR014729">
    <property type="entry name" value="Rossmann-like_a/b/a_fold"/>
</dbReference>
<dbReference type="PANTHER" id="PTHR39321:SF3">
    <property type="entry name" value="PHOSPHOPANTETHEINE ADENYLYLTRANSFERASE"/>
    <property type="match status" value="1"/>
</dbReference>